<keyword evidence="5 11" id="KW-0812">Transmembrane</keyword>
<comment type="subcellular location">
    <subcellularLocation>
        <location evidence="1 11">Cell outer membrane</location>
        <topology evidence="1 11">Multi-pass membrane protein</topology>
    </subcellularLocation>
</comment>
<reference evidence="16 17" key="1">
    <citation type="submission" date="2018-04" db="EMBL/GenBank/DDBJ databases">
        <title>Genomic Encyclopedia of Archaeal and Bacterial Type Strains, Phase II (KMG-II): from individual species to whole genera.</title>
        <authorList>
            <person name="Goeker M."/>
        </authorList>
    </citation>
    <scope>NUCLEOTIDE SEQUENCE [LARGE SCALE GENOMIC DNA]</scope>
    <source>
        <strain evidence="16 17">DSM 23382</strain>
    </source>
</reference>
<keyword evidence="10 11" id="KW-0998">Cell outer membrane</keyword>
<dbReference type="InterPro" id="IPR012910">
    <property type="entry name" value="Plug_dom"/>
</dbReference>
<keyword evidence="4" id="KW-0410">Iron transport</keyword>
<dbReference type="RefSeq" id="WP_107991597.1">
    <property type="nucleotide sequence ID" value="NZ_QAYG01000011.1"/>
</dbReference>
<sequence length="692" mass="75889">MKSRACAYLLGSVSFLSISVMMASSPLAQTAGGTGDVIELETIVVSGEKVERSIDKTASSVTVIGSGALEARPGDDSVAKALANIPNVTSFGAVGAAPSIRGQDTQGPNTGAVAFFGGTVPRATINMDGHNLNYFEYVYGTSSIWDVDTIEVFRGPQTTSQGANSVAGAIIVNTKDPTFTTQGAAQVEVGNYNMKRGSAMFNAPINDELAFRLALDHYGRDTFIDYTSPSYAAGATDTDLMRFTGRAKLLWIPDAIPGLEAKLTYQHSQSNNPTQESAFEPYDDLDSTVTNMPTWYQRTNTGIADVTYAFKNTLKLTNQLQYSDSYTKRNIEPVTSGKAIIEETNISNETRLNFGDAFTRVSGVAGVYYAHTDSDETLNYAGFSAFDDTKDNLGLFAEVDFKLTDRWTITGGLRYERDRVQRVGTSSFTTTDLDYDETFDAWLPKVSVAYALTPDVTVGALVSRGANPGGVALDLYQRRWMDFEQETVWNYELFTRAHFLNDRLFVSGNVFFMDYTDAQRYVTTSLVSGVTQILTVNAESAYSYGAEVTMSYQLLDNVRVNASAGLLKTKIEEFSLLPDYEGNDFSKAPGYMLGAGVEWNITPELLLAVDVKHVDGYYSDDANTPAYQVDPYTVANSRLSYQMNDHLKLYGYVNNIFDEREPTYLQANRSVGGTEGYMLSPRMFGVGMKATF</sequence>
<keyword evidence="3 11" id="KW-1134">Transmembrane beta strand</keyword>
<keyword evidence="17" id="KW-1185">Reference proteome</keyword>
<dbReference type="Pfam" id="PF00593">
    <property type="entry name" value="TonB_dep_Rec_b-barrel"/>
    <property type="match status" value="1"/>
</dbReference>
<proteinExistence type="inferred from homology"/>
<evidence type="ECO:0000256" key="12">
    <source>
        <dbReference type="RuleBase" id="RU003357"/>
    </source>
</evidence>
<dbReference type="EMBL" id="QAYG01000011">
    <property type="protein sequence ID" value="PTW56555.1"/>
    <property type="molecule type" value="Genomic_DNA"/>
</dbReference>
<keyword evidence="9 11" id="KW-0472">Membrane</keyword>
<dbReference type="GO" id="GO:0006826">
    <property type="term" value="P:iron ion transport"/>
    <property type="evidence" value="ECO:0007669"/>
    <property type="project" value="UniProtKB-KW"/>
</dbReference>
<dbReference type="InterPro" id="IPR036942">
    <property type="entry name" value="Beta-barrel_TonB_sf"/>
</dbReference>
<evidence type="ECO:0000313" key="16">
    <source>
        <dbReference type="EMBL" id="PTW56555.1"/>
    </source>
</evidence>
<dbReference type="InterPro" id="IPR037066">
    <property type="entry name" value="Plug_dom_sf"/>
</dbReference>
<evidence type="ECO:0000256" key="10">
    <source>
        <dbReference type="ARBA" id="ARBA00023237"/>
    </source>
</evidence>
<keyword evidence="8 12" id="KW-0798">TonB box</keyword>
<evidence type="ECO:0000256" key="1">
    <source>
        <dbReference type="ARBA" id="ARBA00004571"/>
    </source>
</evidence>
<evidence type="ECO:0000256" key="3">
    <source>
        <dbReference type="ARBA" id="ARBA00022452"/>
    </source>
</evidence>
<dbReference type="InterPro" id="IPR039426">
    <property type="entry name" value="TonB-dep_rcpt-like"/>
</dbReference>
<comment type="caution">
    <text evidence="16">The sequence shown here is derived from an EMBL/GenBank/DDBJ whole genome shotgun (WGS) entry which is preliminary data.</text>
</comment>
<dbReference type="AlphaFoldDB" id="A0A2T5UYH7"/>
<feature type="domain" description="TonB-dependent receptor-like beta-barrel" evidence="14">
    <location>
        <begin position="270"/>
        <end position="656"/>
    </location>
</feature>
<evidence type="ECO:0000256" key="7">
    <source>
        <dbReference type="ARBA" id="ARBA00023065"/>
    </source>
</evidence>
<feature type="domain" description="TonB-dependent receptor plug" evidence="15">
    <location>
        <begin position="55"/>
        <end position="169"/>
    </location>
</feature>
<keyword evidence="7" id="KW-0406">Ion transport</keyword>
<gene>
    <name evidence="16" type="ORF">C8N35_11118</name>
</gene>
<keyword evidence="16" id="KW-0675">Receptor</keyword>
<keyword evidence="13" id="KW-0732">Signal</keyword>
<dbReference type="Pfam" id="PF07715">
    <property type="entry name" value="Plug"/>
    <property type="match status" value="1"/>
</dbReference>
<protein>
    <submittedName>
        <fullName evidence="16">Outer membrane receptor protein involved in Fe transport</fullName>
    </submittedName>
</protein>
<evidence type="ECO:0000259" key="14">
    <source>
        <dbReference type="Pfam" id="PF00593"/>
    </source>
</evidence>
<name>A0A2T5UYH7_9HYPH</name>
<feature type="chain" id="PRO_5015438167" evidence="13">
    <location>
        <begin position="24"/>
        <end position="692"/>
    </location>
</feature>
<evidence type="ECO:0000256" key="8">
    <source>
        <dbReference type="ARBA" id="ARBA00023077"/>
    </source>
</evidence>
<dbReference type="Gene3D" id="2.170.130.10">
    <property type="entry name" value="TonB-dependent receptor, plug domain"/>
    <property type="match status" value="1"/>
</dbReference>
<evidence type="ECO:0000256" key="5">
    <source>
        <dbReference type="ARBA" id="ARBA00022692"/>
    </source>
</evidence>
<dbReference type="PANTHER" id="PTHR32552:SF81">
    <property type="entry name" value="TONB-DEPENDENT OUTER MEMBRANE RECEPTOR"/>
    <property type="match status" value="1"/>
</dbReference>
<comment type="similarity">
    <text evidence="11 12">Belongs to the TonB-dependent receptor family.</text>
</comment>
<evidence type="ECO:0000256" key="11">
    <source>
        <dbReference type="PROSITE-ProRule" id="PRU01360"/>
    </source>
</evidence>
<dbReference type="InterPro" id="IPR000531">
    <property type="entry name" value="Beta-barrel_TonB"/>
</dbReference>
<evidence type="ECO:0000259" key="15">
    <source>
        <dbReference type="Pfam" id="PF07715"/>
    </source>
</evidence>
<organism evidence="16 17">
    <name type="scientific">Breoghania corrubedonensis</name>
    <dbReference type="NCBI Taxonomy" id="665038"/>
    <lineage>
        <taxon>Bacteria</taxon>
        <taxon>Pseudomonadati</taxon>
        <taxon>Pseudomonadota</taxon>
        <taxon>Alphaproteobacteria</taxon>
        <taxon>Hyphomicrobiales</taxon>
        <taxon>Stappiaceae</taxon>
        <taxon>Breoghania</taxon>
    </lineage>
</organism>
<accession>A0A2T5UYH7</accession>
<feature type="signal peptide" evidence="13">
    <location>
        <begin position="1"/>
        <end position="23"/>
    </location>
</feature>
<dbReference type="OrthoDB" id="9760333at2"/>
<evidence type="ECO:0000256" key="13">
    <source>
        <dbReference type="SAM" id="SignalP"/>
    </source>
</evidence>
<dbReference type="GO" id="GO:0009279">
    <property type="term" value="C:cell outer membrane"/>
    <property type="evidence" value="ECO:0007669"/>
    <property type="project" value="UniProtKB-SubCell"/>
</dbReference>
<keyword evidence="6" id="KW-0408">Iron</keyword>
<evidence type="ECO:0000313" key="17">
    <source>
        <dbReference type="Proteomes" id="UP000244081"/>
    </source>
</evidence>
<dbReference type="PROSITE" id="PS52016">
    <property type="entry name" value="TONB_DEPENDENT_REC_3"/>
    <property type="match status" value="1"/>
</dbReference>
<evidence type="ECO:0000256" key="2">
    <source>
        <dbReference type="ARBA" id="ARBA00022448"/>
    </source>
</evidence>
<dbReference type="PANTHER" id="PTHR32552">
    <property type="entry name" value="FERRICHROME IRON RECEPTOR-RELATED"/>
    <property type="match status" value="1"/>
</dbReference>
<dbReference type="Gene3D" id="2.40.170.20">
    <property type="entry name" value="TonB-dependent receptor, beta-barrel domain"/>
    <property type="match status" value="1"/>
</dbReference>
<evidence type="ECO:0000256" key="9">
    <source>
        <dbReference type="ARBA" id="ARBA00023136"/>
    </source>
</evidence>
<dbReference type="SUPFAM" id="SSF56935">
    <property type="entry name" value="Porins"/>
    <property type="match status" value="1"/>
</dbReference>
<dbReference type="CDD" id="cd01347">
    <property type="entry name" value="ligand_gated_channel"/>
    <property type="match status" value="1"/>
</dbReference>
<dbReference type="Proteomes" id="UP000244081">
    <property type="component" value="Unassembled WGS sequence"/>
</dbReference>
<keyword evidence="2 11" id="KW-0813">Transport</keyword>
<evidence type="ECO:0000256" key="6">
    <source>
        <dbReference type="ARBA" id="ARBA00023004"/>
    </source>
</evidence>
<evidence type="ECO:0000256" key="4">
    <source>
        <dbReference type="ARBA" id="ARBA00022496"/>
    </source>
</evidence>